<dbReference type="RefSeq" id="WP_311019625.1">
    <property type="nucleotide sequence ID" value="NZ_JAUHGG010000003.1"/>
</dbReference>
<organism evidence="1 2">
    <name type="scientific">Vibrio parahaemolyticus</name>
    <dbReference type="NCBI Taxonomy" id="670"/>
    <lineage>
        <taxon>Bacteria</taxon>
        <taxon>Pseudomonadati</taxon>
        <taxon>Pseudomonadota</taxon>
        <taxon>Gammaproteobacteria</taxon>
        <taxon>Vibrionales</taxon>
        <taxon>Vibrionaceae</taxon>
        <taxon>Vibrio</taxon>
    </lineage>
</organism>
<dbReference type="AlphaFoldDB" id="A0AAW8PZT0"/>
<accession>A0AAW8PZT0</accession>
<evidence type="ECO:0008006" key="3">
    <source>
        <dbReference type="Google" id="ProtNLM"/>
    </source>
</evidence>
<dbReference type="EMBL" id="JAUHGG010000003">
    <property type="protein sequence ID" value="MDS1820844.1"/>
    <property type="molecule type" value="Genomic_DNA"/>
</dbReference>
<dbReference type="Proteomes" id="UP001253193">
    <property type="component" value="Unassembled WGS sequence"/>
</dbReference>
<evidence type="ECO:0000313" key="1">
    <source>
        <dbReference type="EMBL" id="MDS1820844.1"/>
    </source>
</evidence>
<evidence type="ECO:0000313" key="2">
    <source>
        <dbReference type="Proteomes" id="UP001253193"/>
    </source>
</evidence>
<protein>
    <recommendedName>
        <fullName evidence="3">Flagellar protein FlgJ N-terminal domain-containing protein</fullName>
    </recommendedName>
</protein>
<reference evidence="1" key="1">
    <citation type="submission" date="2023-06" db="EMBL/GenBank/DDBJ databases">
        <title>Genomic Diversity of Vibrio spp. and Metagenomic Analysis of Pathogens in Florida Gulf Coastal Waters Following Hurricane Ian.</title>
        <authorList>
            <person name="Brumfield K.D."/>
        </authorList>
    </citation>
    <scope>NUCLEOTIDE SEQUENCE</scope>
    <source>
        <strain evidence="1">WBS2B-138</strain>
    </source>
</reference>
<name>A0AAW8PZT0_VIBPH</name>
<proteinExistence type="predicted"/>
<sequence>MQLDTNYIINSTNQSPSINNVKKPTEAETAATAFSALFVEKMLNDMQTDESLFSAEKKSAGEIMSNQLLNRQLSLIISENSDLKQTFKEYLEKTQR</sequence>
<gene>
    <name evidence="1" type="ORF">QX249_09270</name>
</gene>
<comment type="caution">
    <text evidence="1">The sequence shown here is derived from an EMBL/GenBank/DDBJ whole genome shotgun (WGS) entry which is preliminary data.</text>
</comment>